<reference evidence="2" key="1">
    <citation type="journal article" date="2017" name="Nat. Ecol. Evol.">
        <title>Genome expansion and lineage-specific genetic innovations in the forest pathogenic fungi Armillaria.</title>
        <authorList>
            <person name="Sipos G."/>
            <person name="Prasanna A.N."/>
            <person name="Walter M.C."/>
            <person name="O'Connor E."/>
            <person name="Balint B."/>
            <person name="Krizsan K."/>
            <person name="Kiss B."/>
            <person name="Hess J."/>
            <person name="Varga T."/>
            <person name="Slot J."/>
            <person name="Riley R."/>
            <person name="Boka B."/>
            <person name="Rigling D."/>
            <person name="Barry K."/>
            <person name="Lee J."/>
            <person name="Mihaltcheva S."/>
            <person name="LaButti K."/>
            <person name="Lipzen A."/>
            <person name="Waldron R."/>
            <person name="Moloney N.M."/>
            <person name="Sperisen C."/>
            <person name="Kredics L."/>
            <person name="Vagvoelgyi C."/>
            <person name="Patrignani A."/>
            <person name="Fitzpatrick D."/>
            <person name="Nagy I."/>
            <person name="Doyle S."/>
            <person name="Anderson J.B."/>
            <person name="Grigoriev I.V."/>
            <person name="Gueldener U."/>
            <person name="Muensterkoetter M."/>
            <person name="Nagy L.G."/>
        </authorList>
    </citation>
    <scope>NUCLEOTIDE SEQUENCE [LARGE SCALE GENOMIC DNA]</scope>
    <source>
        <strain evidence="2">C18/9</strain>
    </source>
</reference>
<organism evidence="1 2">
    <name type="scientific">Armillaria ostoyae</name>
    <name type="common">Armillaria root rot fungus</name>
    <dbReference type="NCBI Taxonomy" id="47428"/>
    <lineage>
        <taxon>Eukaryota</taxon>
        <taxon>Fungi</taxon>
        <taxon>Dikarya</taxon>
        <taxon>Basidiomycota</taxon>
        <taxon>Agaricomycotina</taxon>
        <taxon>Agaricomycetes</taxon>
        <taxon>Agaricomycetidae</taxon>
        <taxon>Agaricales</taxon>
        <taxon>Marasmiineae</taxon>
        <taxon>Physalacriaceae</taxon>
        <taxon>Armillaria</taxon>
    </lineage>
</organism>
<evidence type="ECO:0000313" key="1">
    <source>
        <dbReference type="EMBL" id="SJL04553.1"/>
    </source>
</evidence>
<sequence length="228" mass="26792">MGSEFTSSRWDRGRFFIVRKFHMLKDLRSSYDRSLSQDWMTPIRHARARTLTVTSTYARQQAKKVQPQHRVTHALIARLETCSPSLECPPRHSTEYFARKADQRWTDLIYAGDDRPQLYGDCYSRTRLSIVFVSIELPSHLHVGGPFAFRKPSSPTRKEYRGRRFGRWREDAGIIHRQDSHLPCHAKVTLSTFPFSVNLAKRCLSCIHHTPHYFYAELPRLCGLSWYY</sequence>
<dbReference type="EMBL" id="FUEG01000005">
    <property type="protein sequence ID" value="SJL04553.1"/>
    <property type="molecule type" value="Genomic_DNA"/>
</dbReference>
<dbReference type="OrthoDB" id="10361281at2759"/>
<name>A0A284R757_ARMOS</name>
<dbReference type="Proteomes" id="UP000219338">
    <property type="component" value="Unassembled WGS sequence"/>
</dbReference>
<keyword evidence="2" id="KW-1185">Reference proteome</keyword>
<proteinExistence type="predicted"/>
<accession>A0A284R757</accession>
<evidence type="ECO:0000313" key="2">
    <source>
        <dbReference type="Proteomes" id="UP000219338"/>
    </source>
</evidence>
<gene>
    <name evidence="1" type="ORF">ARMOST_07920</name>
</gene>
<dbReference type="AlphaFoldDB" id="A0A284R757"/>
<protein>
    <submittedName>
        <fullName evidence="1">Uncharacterized protein</fullName>
    </submittedName>
</protein>